<evidence type="ECO:0000313" key="3">
    <source>
        <dbReference type="EMBL" id="MDM4014801.1"/>
    </source>
</evidence>
<evidence type="ECO:0000313" key="4">
    <source>
        <dbReference type="Proteomes" id="UP001239462"/>
    </source>
</evidence>
<organism evidence="3 4">
    <name type="scientific">Roseiconus lacunae</name>
    <dbReference type="NCBI Taxonomy" id="2605694"/>
    <lineage>
        <taxon>Bacteria</taxon>
        <taxon>Pseudomonadati</taxon>
        <taxon>Planctomycetota</taxon>
        <taxon>Planctomycetia</taxon>
        <taxon>Pirellulales</taxon>
        <taxon>Pirellulaceae</taxon>
        <taxon>Roseiconus</taxon>
    </lineage>
</organism>
<dbReference type="Proteomes" id="UP001239462">
    <property type="component" value="Unassembled WGS sequence"/>
</dbReference>
<sequence length="711" mass="77354">MFGELSIQFPRRIFSTLMLMASVLLASSARGQSSGGMPPGIKLKPAAGEQIEVLFLGDWRPGQVVDVSRNEVMADFEFGASTQRRTFPLHETRYPWQAKVISPVYNWKDKSGQFSVKAAVLDNDRDANTVTLYRLDTNAEITVPIDKLSEVDQRRLEKILGNAPLKITPPPPVEVFRTGTLSMSAGWQTETNLGGVSADPPTVEVAVPSGGAVFPKLDFWDNLLSVYPIGSSAGWMAAATGSGSGHGKDDFPGRLVWATIADGKVRKVQSIPHGEILVAVDPASQKVLTVGSSDDSKSTLCVWSASPKTDKAKPIVRWISHKDSWSGNPFAEFVGPNLVIHRWGDSQYVVWDIEAKTAVYEVKQESFFDAPPVISPGKRYLALPEDKAVRLINAADGMTLATLPIEGGRTSAVAFDARGENLAVLTNNQLAIWQLGSSSEPSRYNASSVGSPFGQKLAWVDETSLLVDGKTLFDLDRELPIWNYTPAFAEVVRGSGFREVTKVASGRFCYGVQLRERDFQAFVIGAVELPGDGVRDTIARVDRDKLWTLEAGSNVMIETNCGSYNAAARSGLEAAARACGWIVQPSATIVIKAEMGRSKQQTVTYEQIGGGQSQSVTVAPYYSNVVVMDGDTRLWSTGTSSGGAPSFMWVKKDESIQSRVRETEKPDPEFFQRVEFPGKILHPRYQGGFGTSTYGKRGLIAQPLSDLPMLP</sequence>
<dbReference type="Pfam" id="PF03983">
    <property type="entry name" value="SHD1"/>
    <property type="match status" value="1"/>
</dbReference>
<protein>
    <submittedName>
        <fullName evidence="3">SHD1 domain-containing protein</fullName>
    </submittedName>
</protein>
<dbReference type="EMBL" id="JASZZN010000003">
    <property type="protein sequence ID" value="MDM4014801.1"/>
    <property type="molecule type" value="Genomic_DNA"/>
</dbReference>
<evidence type="ECO:0000256" key="1">
    <source>
        <dbReference type="SAM" id="SignalP"/>
    </source>
</evidence>
<reference evidence="3 4" key="1">
    <citation type="submission" date="2023-06" db="EMBL/GenBank/DDBJ databases">
        <title>Roseiconus lacunae JC819 isolated from Gulf of Mannar region, Tamil Nadu.</title>
        <authorList>
            <person name="Pk S."/>
            <person name="Ch S."/>
            <person name="Ch V.R."/>
        </authorList>
    </citation>
    <scope>NUCLEOTIDE SEQUENCE [LARGE SCALE GENOMIC DNA]</scope>
    <source>
        <strain evidence="3 4">JC819</strain>
    </source>
</reference>
<dbReference type="InterPro" id="IPR007131">
    <property type="entry name" value="SHD1"/>
</dbReference>
<dbReference type="Gene3D" id="2.130.10.10">
    <property type="entry name" value="YVTN repeat-like/Quinoprotein amine dehydrogenase"/>
    <property type="match status" value="1"/>
</dbReference>
<dbReference type="SUPFAM" id="SSF101908">
    <property type="entry name" value="Putative isomerase YbhE"/>
    <property type="match status" value="1"/>
</dbReference>
<dbReference type="Gene3D" id="2.30.30.700">
    <property type="entry name" value="SLA1 homology domain 1"/>
    <property type="match status" value="1"/>
</dbReference>
<comment type="caution">
    <text evidence="3">The sequence shown here is derived from an EMBL/GenBank/DDBJ whole genome shotgun (WGS) entry which is preliminary data.</text>
</comment>
<proteinExistence type="predicted"/>
<dbReference type="RefSeq" id="WP_289162442.1">
    <property type="nucleotide sequence ID" value="NZ_JASZZN010000003.1"/>
</dbReference>
<feature type="signal peptide" evidence="1">
    <location>
        <begin position="1"/>
        <end position="31"/>
    </location>
</feature>
<keyword evidence="4" id="KW-1185">Reference proteome</keyword>
<evidence type="ECO:0000259" key="2">
    <source>
        <dbReference type="Pfam" id="PF03983"/>
    </source>
</evidence>
<name>A0ABT7PEY6_9BACT</name>
<feature type="domain" description="SLA1 homology" evidence="2">
    <location>
        <begin position="106"/>
        <end position="161"/>
    </location>
</feature>
<feature type="chain" id="PRO_5045094136" evidence="1">
    <location>
        <begin position="32"/>
        <end position="711"/>
    </location>
</feature>
<gene>
    <name evidence="3" type="ORF">QTN89_05120</name>
</gene>
<accession>A0ABT7PEY6</accession>
<keyword evidence="1" id="KW-0732">Signal</keyword>
<dbReference type="InterPro" id="IPR015943">
    <property type="entry name" value="WD40/YVTN_repeat-like_dom_sf"/>
</dbReference>